<dbReference type="RefSeq" id="WP_114646291.1">
    <property type="nucleotide sequence ID" value="NZ_QQNH01000016.1"/>
</dbReference>
<evidence type="ECO:0000313" key="1">
    <source>
        <dbReference type="EMBL" id="RDE08451.1"/>
    </source>
</evidence>
<organism evidence="1 2">
    <name type="scientific">Pelagibacterium lacus</name>
    <dbReference type="NCBI Taxonomy" id="2282655"/>
    <lineage>
        <taxon>Bacteria</taxon>
        <taxon>Pseudomonadati</taxon>
        <taxon>Pseudomonadota</taxon>
        <taxon>Alphaproteobacteria</taxon>
        <taxon>Hyphomicrobiales</taxon>
        <taxon>Devosiaceae</taxon>
        <taxon>Pelagibacterium</taxon>
    </lineage>
</organism>
<protein>
    <submittedName>
        <fullName evidence="1">Uncharacterized protein</fullName>
    </submittedName>
</protein>
<reference evidence="2" key="1">
    <citation type="submission" date="2018-07" db="EMBL/GenBank/DDBJ databases">
        <authorList>
            <person name="Liu B.-T."/>
            <person name="Du Z."/>
        </authorList>
    </citation>
    <scope>NUCLEOTIDE SEQUENCE [LARGE SCALE GENOMIC DNA]</scope>
    <source>
        <strain evidence="2">XYN52</strain>
    </source>
</reference>
<gene>
    <name evidence="1" type="ORF">DVH29_11310</name>
</gene>
<proteinExistence type="predicted"/>
<dbReference type="AlphaFoldDB" id="A0A369W8R2"/>
<sequence>MAKERLWALGNREPSDFVRALEMARRRAEGHREASAEAWQDHAALLQLLPETVGRLLVLEDERESFLERLTVSAPPTGDTTGDLSAMCQDALGGSLAAIAQDALRKGWGPEDIYRAMVAYGNYMLAFTRNSMGMGHMMAGLNLEEKAAAVAEAQAKGYGALPPYGTKTRSRQTTSNEM</sequence>
<accession>A0A369W8R2</accession>
<evidence type="ECO:0000313" key="2">
    <source>
        <dbReference type="Proteomes" id="UP000253759"/>
    </source>
</evidence>
<keyword evidence="2" id="KW-1185">Reference proteome</keyword>
<dbReference type="EMBL" id="QQNH01000016">
    <property type="protein sequence ID" value="RDE08451.1"/>
    <property type="molecule type" value="Genomic_DNA"/>
</dbReference>
<name>A0A369W8R2_9HYPH</name>
<dbReference type="Proteomes" id="UP000253759">
    <property type="component" value="Unassembled WGS sequence"/>
</dbReference>
<comment type="caution">
    <text evidence="1">The sequence shown here is derived from an EMBL/GenBank/DDBJ whole genome shotgun (WGS) entry which is preliminary data.</text>
</comment>